<comment type="caution">
    <text evidence="1">The sequence shown here is derived from an EMBL/GenBank/DDBJ whole genome shotgun (WGS) entry which is preliminary data.</text>
</comment>
<dbReference type="OMA" id="TCRTVAC"/>
<keyword evidence="2" id="KW-1185">Reference proteome</keyword>
<organism evidence="1 2">
    <name type="scientific">Hypocrea atroviridis (strain ATCC 20476 / IMI 206040)</name>
    <name type="common">Trichoderma atroviride</name>
    <dbReference type="NCBI Taxonomy" id="452589"/>
    <lineage>
        <taxon>Eukaryota</taxon>
        <taxon>Fungi</taxon>
        <taxon>Dikarya</taxon>
        <taxon>Ascomycota</taxon>
        <taxon>Pezizomycotina</taxon>
        <taxon>Sordariomycetes</taxon>
        <taxon>Hypocreomycetidae</taxon>
        <taxon>Hypocreales</taxon>
        <taxon>Hypocreaceae</taxon>
        <taxon>Trichoderma</taxon>
    </lineage>
</organism>
<evidence type="ECO:0000313" key="1">
    <source>
        <dbReference type="EMBL" id="EHK42086.1"/>
    </source>
</evidence>
<feature type="non-terminal residue" evidence="1">
    <location>
        <position position="1"/>
    </location>
</feature>
<sequence>EDFALLDVVEKTTIDPYLYLKQPEFGNPSRLECLPNEEGRVDFLGCVNVNSKWHEMVDRDGNIILKAGQCKSVSQQCCQCTICAPKSDIVLTPDRISKLLFWKFSDVCLYAHQGAVYVNDNWDFMAITARPPRCY</sequence>
<dbReference type="OrthoDB" id="4891219at2759"/>
<dbReference type="EMBL" id="ABDG02000027">
    <property type="protein sequence ID" value="EHK42086.1"/>
    <property type="molecule type" value="Genomic_DNA"/>
</dbReference>
<dbReference type="eggNOG" id="ENOG502T4BA">
    <property type="taxonomic scope" value="Eukaryota"/>
</dbReference>
<accession>G9P560</accession>
<dbReference type="AlphaFoldDB" id="G9P560"/>
<gene>
    <name evidence="1" type="ORF">TRIATDRAFT_18414</name>
</gene>
<dbReference type="HOGENOM" id="CLU_1890709_0_0_1"/>
<evidence type="ECO:0000313" key="2">
    <source>
        <dbReference type="Proteomes" id="UP000005426"/>
    </source>
</evidence>
<reference evidence="1 2" key="1">
    <citation type="journal article" date="2011" name="Genome Biol.">
        <title>Comparative genome sequence analysis underscores mycoparasitism as the ancestral life style of Trichoderma.</title>
        <authorList>
            <person name="Kubicek C.P."/>
            <person name="Herrera-Estrella A."/>
            <person name="Seidl-Seiboth V."/>
            <person name="Martinez D.A."/>
            <person name="Druzhinina I.S."/>
            <person name="Thon M."/>
            <person name="Zeilinger S."/>
            <person name="Casas-Flores S."/>
            <person name="Horwitz B.A."/>
            <person name="Mukherjee P.K."/>
            <person name="Mukherjee M."/>
            <person name="Kredics L."/>
            <person name="Alcaraz L.D."/>
            <person name="Aerts A."/>
            <person name="Antal Z."/>
            <person name="Atanasova L."/>
            <person name="Cervantes-Badillo M.G."/>
            <person name="Challacombe J."/>
            <person name="Chertkov O."/>
            <person name="McCluskey K."/>
            <person name="Coulpier F."/>
            <person name="Deshpande N."/>
            <person name="von Doehren H."/>
            <person name="Ebbole D.J."/>
            <person name="Esquivel-Naranjo E.U."/>
            <person name="Fekete E."/>
            <person name="Flipphi M."/>
            <person name="Glaser F."/>
            <person name="Gomez-Rodriguez E.Y."/>
            <person name="Gruber S."/>
            <person name="Han C."/>
            <person name="Henrissat B."/>
            <person name="Hermosa R."/>
            <person name="Hernandez-Onate M."/>
            <person name="Karaffa L."/>
            <person name="Kosti I."/>
            <person name="Le Crom S."/>
            <person name="Lindquist E."/>
            <person name="Lucas S."/>
            <person name="Luebeck M."/>
            <person name="Luebeck P.S."/>
            <person name="Margeot A."/>
            <person name="Metz B."/>
            <person name="Misra M."/>
            <person name="Nevalainen H."/>
            <person name="Omann M."/>
            <person name="Packer N."/>
            <person name="Perrone G."/>
            <person name="Uresti-Rivera E.E."/>
            <person name="Salamov A."/>
            <person name="Schmoll M."/>
            <person name="Seiboth B."/>
            <person name="Shapiro H."/>
            <person name="Sukno S."/>
            <person name="Tamayo-Ramos J.A."/>
            <person name="Tisch D."/>
            <person name="Wiest A."/>
            <person name="Wilkinson H.H."/>
            <person name="Zhang M."/>
            <person name="Coutinho P.M."/>
            <person name="Kenerley C.M."/>
            <person name="Monte E."/>
            <person name="Baker S.E."/>
            <person name="Grigoriev I.V."/>
        </authorList>
    </citation>
    <scope>NUCLEOTIDE SEQUENCE [LARGE SCALE GENOMIC DNA]</scope>
    <source>
        <strain evidence="2">ATCC 20476 / IMI 206040</strain>
    </source>
</reference>
<name>G9P560_HYPAI</name>
<dbReference type="KEGG" id="tatv:25777186"/>
<dbReference type="GeneID" id="25777186"/>
<proteinExistence type="predicted"/>
<dbReference type="Proteomes" id="UP000005426">
    <property type="component" value="Unassembled WGS sequence"/>
</dbReference>
<feature type="non-terminal residue" evidence="1">
    <location>
        <position position="135"/>
    </location>
</feature>
<protein>
    <submittedName>
        <fullName evidence="1">Uncharacterized protein</fullName>
    </submittedName>
</protein>